<evidence type="ECO:0000256" key="2">
    <source>
        <dbReference type="SAM" id="SignalP"/>
    </source>
</evidence>
<dbReference type="RefSeq" id="WP_090867718.1">
    <property type="nucleotide sequence ID" value="NZ_FOHE01000004.1"/>
</dbReference>
<keyword evidence="2" id="KW-0732">Signal</keyword>
<feature type="region of interest" description="Disordered" evidence="1">
    <location>
        <begin position="103"/>
        <end position="186"/>
    </location>
</feature>
<dbReference type="STRING" id="930131.SAMN05216389_1041"/>
<feature type="compositionally biased region" description="Polar residues" evidence="1">
    <location>
        <begin position="118"/>
        <end position="141"/>
    </location>
</feature>
<evidence type="ECO:0000259" key="3">
    <source>
        <dbReference type="Pfam" id="PF03413"/>
    </source>
</evidence>
<dbReference type="EMBL" id="FOHE01000004">
    <property type="protein sequence ID" value="SES96754.1"/>
    <property type="molecule type" value="Genomic_DNA"/>
</dbReference>
<dbReference type="Pfam" id="PF03413">
    <property type="entry name" value="PepSY"/>
    <property type="match status" value="2"/>
</dbReference>
<name>A0A1I0AQT7_9BACI</name>
<accession>A0A1I0AQT7</accession>
<sequence>MKKKLLILVGALTLVIVLGFGIFHSNAANADPSLTHEDIRLMVKAQYPGTITEIELEKDQNKAVYEVEVENNDKKYEIKFDGNSGEVLKLEEKVFMAKGEKEFEAEVEGNVSSDDENSGNMSEAENSEDGNNNNTKSNADPETNESEDDDSSTDQNQVTQNEKENNSHETKKSKESKAETTNKAKIDIETAKSIALGEFPGTVTEVELDEDDGRLLYEIEIETLTGEADFEIDAYTGEILVISIDHDDDD</sequence>
<feature type="signal peptide" evidence="2">
    <location>
        <begin position="1"/>
        <end position="30"/>
    </location>
</feature>
<protein>
    <submittedName>
        <fullName evidence="4">Peptidase propeptide and YPEB domain-containing protein</fullName>
    </submittedName>
</protein>
<dbReference type="Gene3D" id="3.10.450.40">
    <property type="match status" value="2"/>
</dbReference>
<reference evidence="4 5" key="1">
    <citation type="submission" date="2016-10" db="EMBL/GenBank/DDBJ databases">
        <authorList>
            <person name="de Groot N.N."/>
        </authorList>
    </citation>
    <scope>NUCLEOTIDE SEQUENCE [LARGE SCALE GENOMIC DNA]</scope>
    <source>
        <strain evidence="4 5">IBRC-M 10780</strain>
    </source>
</reference>
<feature type="compositionally biased region" description="Basic and acidic residues" evidence="1">
    <location>
        <begin position="161"/>
        <end position="186"/>
    </location>
</feature>
<dbReference type="Proteomes" id="UP000198618">
    <property type="component" value="Unassembled WGS sequence"/>
</dbReference>
<evidence type="ECO:0000313" key="4">
    <source>
        <dbReference type="EMBL" id="SES96754.1"/>
    </source>
</evidence>
<evidence type="ECO:0000313" key="5">
    <source>
        <dbReference type="Proteomes" id="UP000198618"/>
    </source>
</evidence>
<feature type="chain" id="PRO_5038422487" evidence="2">
    <location>
        <begin position="31"/>
        <end position="250"/>
    </location>
</feature>
<dbReference type="OrthoDB" id="5361545at2"/>
<feature type="compositionally biased region" description="Acidic residues" evidence="1">
    <location>
        <begin position="105"/>
        <end position="117"/>
    </location>
</feature>
<proteinExistence type="predicted"/>
<dbReference type="InterPro" id="IPR025711">
    <property type="entry name" value="PepSY"/>
</dbReference>
<feature type="compositionally biased region" description="Acidic residues" evidence="1">
    <location>
        <begin position="142"/>
        <end position="152"/>
    </location>
</feature>
<evidence type="ECO:0000256" key="1">
    <source>
        <dbReference type="SAM" id="MobiDB-lite"/>
    </source>
</evidence>
<feature type="domain" description="PepSY" evidence="3">
    <location>
        <begin position="34"/>
        <end position="90"/>
    </location>
</feature>
<dbReference type="AlphaFoldDB" id="A0A1I0AQT7"/>
<keyword evidence="5" id="KW-1185">Reference proteome</keyword>
<gene>
    <name evidence="4" type="ORF">SAMN05216389_1041</name>
</gene>
<feature type="domain" description="PepSY" evidence="3">
    <location>
        <begin position="185"/>
        <end position="240"/>
    </location>
</feature>
<organism evidence="4 5">
    <name type="scientific">Oceanobacillus limi</name>
    <dbReference type="NCBI Taxonomy" id="930131"/>
    <lineage>
        <taxon>Bacteria</taxon>
        <taxon>Bacillati</taxon>
        <taxon>Bacillota</taxon>
        <taxon>Bacilli</taxon>
        <taxon>Bacillales</taxon>
        <taxon>Bacillaceae</taxon>
        <taxon>Oceanobacillus</taxon>
    </lineage>
</organism>